<dbReference type="Proteomes" id="UP001239445">
    <property type="component" value="Unassembled WGS sequence"/>
</dbReference>
<keyword evidence="2" id="KW-1185">Reference proteome</keyword>
<dbReference type="AlphaFoldDB" id="A0AAJ0B5T8"/>
<comment type="caution">
    <text evidence="1">The sequence shown here is derived from an EMBL/GenBank/DDBJ whole genome shotgun (WGS) entry which is preliminary data.</text>
</comment>
<protein>
    <submittedName>
        <fullName evidence="1">Uncharacterized protein</fullName>
    </submittedName>
</protein>
<dbReference type="EMBL" id="MU839840">
    <property type="protein sequence ID" value="KAK1752072.1"/>
    <property type="molecule type" value="Genomic_DNA"/>
</dbReference>
<proteinExistence type="predicted"/>
<reference evidence="1" key="1">
    <citation type="submission" date="2023-06" db="EMBL/GenBank/DDBJ databases">
        <title>Genome-scale phylogeny and comparative genomics of the fungal order Sordariales.</title>
        <authorList>
            <consortium name="Lawrence Berkeley National Laboratory"/>
            <person name="Hensen N."/>
            <person name="Bonometti L."/>
            <person name="Westerberg I."/>
            <person name="Brannstrom I.O."/>
            <person name="Guillou S."/>
            <person name="Cros-Aarteil S."/>
            <person name="Calhoun S."/>
            <person name="Haridas S."/>
            <person name="Kuo A."/>
            <person name="Mondo S."/>
            <person name="Pangilinan J."/>
            <person name="Riley R."/>
            <person name="Labutti K."/>
            <person name="Andreopoulos B."/>
            <person name="Lipzen A."/>
            <person name="Chen C."/>
            <person name="Yanf M."/>
            <person name="Daum C."/>
            <person name="Ng V."/>
            <person name="Clum A."/>
            <person name="Steindorff A."/>
            <person name="Ohm R."/>
            <person name="Martin F."/>
            <person name="Silar P."/>
            <person name="Natvig D."/>
            <person name="Lalanne C."/>
            <person name="Gautier V."/>
            <person name="Ament-Velasquez S.L."/>
            <person name="Kruys A."/>
            <person name="Hutchinson M.I."/>
            <person name="Powell A.J."/>
            <person name="Barry K."/>
            <person name="Miller A.N."/>
            <person name="Grigoriev I.V."/>
            <person name="Debuchy R."/>
            <person name="Gladieux P."/>
            <person name="Thoren M.H."/>
            <person name="Johannesson H."/>
        </authorList>
    </citation>
    <scope>NUCLEOTIDE SEQUENCE</scope>
    <source>
        <strain evidence="1">PSN4</strain>
    </source>
</reference>
<sequence>MHAEFSLLGARLSVRVQLFALSPAGSARDLTGHSHPKTSAAVTAMAAVSACGPALSVTVKDTGKRIHSLQHPYIYVECCVCASRLVPFHRQYPVHTAKDNYGLGPATVPHFPHRMSGVFSVLS</sequence>
<accession>A0AAJ0B5T8</accession>
<evidence type="ECO:0000313" key="1">
    <source>
        <dbReference type="EMBL" id="KAK1752072.1"/>
    </source>
</evidence>
<organism evidence="1 2">
    <name type="scientific">Echria macrotheca</name>
    <dbReference type="NCBI Taxonomy" id="438768"/>
    <lineage>
        <taxon>Eukaryota</taxon>
        <taxon>Fungi</taxon>
        <taxon>Dikarya</taxon>
        <taxon>Ascomycota</taxon>
        <taxon>Pezizomycotina</taxon>
        <taxon>Sordariomycetes</taxon>
        <taxon>Sordariomycetidae</taxon>
        <taxon>Sordariales</taxon>
        <taxon>Schizotheciaceae</taxon>
        <taxon>Echria</taxon>
    </lineage>
</organism>
<gene>
    <name evidence="1" type="ORF">QBC47DRAFT_64681</name>
</gene>
<name>A0AAJ0B5T8_9PEZI</name>
<evidence type="ECO:0000313" key="2">
    <source>
        <dbReference type="Proteomes" id="UP001239445"/>
    </source>
</evidence>